<dbReference type="NCBIfam" id="TIGR01126">
    <property type="entry name" value="pdi_dom"/>
    <property type="match status" value="1"/>
</dbReference>
<keyword evidence="5" id="KW-0175">Coiled coil</keyword>
<accession>A0A7S0W2L5</accession>
<comment type="similarity">
    <text evidence="1 4">Belongs to the protein disulfide isomerase family.</text>
</comment>
<evidence type="ECO:0000313" key="7">
    <source>
        <dbReference type="EMBL" id="CAD8801840.1"/>
    </source>
</evidence>
<dbReference type="InterPro" id="IPR051063">
    <property type="entry name" value="PDI"/>
</dbReference>
<gene>
    <name evidence="7" type="ORF">HTEP1355_LOCUS15513</name>
</gene>
<dbReference type="PROSITE" id="PS51352">
    <property type="entry name" value="THIOREDOXIN_2"/>
    <property type="match status" value="2"/>
</dbReference>
<keyword evidence="2" id="KW-0732">Signal</keyword>
<dbReference type="InterPro" id="IPR013766">
    <property type="entry name" value="Thioredoxin_domain"/>
</dbReference>
<dbReference type="AlphaFoldDB" id="A0A7S0W2L5"/>
<dbReference type="GO" id="GO:0006457">
    <property type="term" value="P:protein folding"/>
    <property type="evidence" value="ECO:0007669"/>
    <property type="project" value="TreeGrafter"/>
</dbReference>
<feature type="domain" description="Thioredoxin" evidence="6">
    <location>
        <begin position="1"/>
        <end position="109"/>
    </location>
</feature>
<dbReference type="PANTHER" id="PTHR45672">
    <property type="entry name" value="PROTEIN DISULFIDE-ISOMERASE C17H9.14C-RELATED"/>
    <property type="match status" value="1"/>
</dbReference>
<dbReference type="GO" id="GO:0005783">
    <property type="term" value="C:endoplasmic reticulum"/>
    <property type="evidence" value="ECO:0007669"/>
    <property type="project" value="TreeGrafter"/>
</dbReference>
<dbReference type="SUPFAM" id="SSF52833">
    <property type="entry name" value="Thioredoxin-like"/>
    <property type="match status" value="2"/>
</dbReference>
<dbReference type="InterPro" id="IPR036249">
    <property type="entry name" value="Thioredoxin-like_sf"/>
</dbReference>
<name>A0A7S0W2L5_9CRYP</name>
<reference evidence="7" key="1">
    <citation type="submission" date="2021-01" db="EMBL/GenBank/DDBJ databases">
        <authorList>
            <person name="Corre E."/>
            <person name="Pelletier E."/>
            <person name="Niang G."/>
            <person name="Scheremetjew M."/>
            <person name="Finn R."/>
            <person name="Kale V."/>
            <person name="Holt S."/>
            <person name="Cochrane G."/>
            <person name="Meng A."/>
            <person name="Brown T."/>
            <person name="Cohen L."/>
        </authorList>
    </citation>
    <scope>NUCLEOTIDE SEQUENCE</scope>
    <source>
        <strain evidence="7">CCMP443</strain>
    </source>
</reference>
<dbReference type="PROSITE" id="PS00194">
    <property type="entry name" value="THIOREDOXIN_1"/>
    <property type="match status" value="2"/>
</dbReference>
<dbReference type="Pfam" id="PF00085">
    <property type="entry name" value="Thioredoxin"/>
    <property type="match status" value="2"/>
</dbReference>
<dbReference type="EMBL" id="HBFN01026804">
    <property type="protein sequence ID" value="CAD8801840.1"/>
    <property type="molecule type" value="Transcribed_RNA"/>
</dbReference>
<keyword evidence="3" id="KW-0677">Repeat</keyword>
<organism evidence="7">
    <name type="scientific">Hemiselmis tepida</name>
    <dbReference type="NCBI Taxonomy" id="464990"/>
    <lineage>
        <taxon>Eukaryota</taxon>
        <taxon>Cryptophyceae</taxon>
        <taxon>Cryptomonadales</taxon>
        <taxon>Hemiselmidaceae</taxon>
        <taxon>Hemiselmis</taxon>
    </lineage>
</organism>
<evidence type="ECO:0000256" key="1">
    <source>
        <dbReference type="ARBA" id="ARBA00006347"/>
    </source>
</evidence>
<feature type="coiled-coil region" evidence="5">
    <location>
        <begin position="114"/>
        <end position="145"/>
    </location>
</feature>
<dbReference type="InterPro" id="IPR005788">
    <property type="entry name" value="PDI_thioredoxin-like_dom"/>
</dbReference>
<evidence type="ECO:0000256" key="3">
    <source>
        <dbReference type="ARBA" id="ARBA00022737"/>
    </source>
</evidence>
<feature type="domain" description="Thioredoxin" evidence="6">
    <location>
        <begin position="126"/>
        <end position="253"/>
    </location>
</feature>
<dbReference type="GO" id="GO:0003756">
    <property type="term" value="F:protein disulfide isomerase activity"/>
    <property type="evidence" value="ECO:0007669"/>
    <property type="project" value="InterPro"/>
</dbReference>
<evidence type="ECO:0000256" key="4">
    <source>
        <dbReference type="RuleBase" id="RU004208"/>
    </source>
</evidence>
<proteinExistence type="inferred from homology"/>
<evidence type="ECO:0000256" key="2">
    <source>
        <dbReference type="ARBA" id="ARBA00022729"/>
    </source>
</evidence>
<dbReference type="PRINTS" id="PR00421">
    <property type="entry name" value="THIOREDOXIN"/>
</dbReference>
<evidence type="ECO:0000259" key="6">
    <source>
        <dbReference type="PROSITE" id="PS51352"/>
    </source>
</evidence>
<dbReference type="Gene3D" id="3.40.30.10">
    <property type="entry name" value="Glutaredoxin"/>
    <property type="match status" value="2"/>
</dbReference>
<evidence type="ECO:0000256" key="5">
    <source>
        <dbReference type="SAM" id="Coils"/>
    </source>
</evidence>
<protein>
    <recommendedName>
        <fullName evidence="6">Thioredoxin domain-containing protein</fullName>
    </recommendedName>
</protein>
<dbReference type="InterPro" id="IPR017937">
    <property type="entry name" value="Thioredoxin_CS"/>
</dbReference>
<sequence>MDEAKAHPVFVKFYAPWCGHCKKLAPTWDDLADKVEKAGQTGLVSIAKVDCTADGKQTCKDYSVRGFPTLKLLYPIATEDGKGTFGEVPYKGARSIDALYKFAIEAAQNPSAYLAKAKQEEEEAAARAKVEAEKAEKEAVQNNKNAVVKTVTASNFAEFVHKEAPVTFVKFYAPWCGHCKKLAPTWEQLGEQFKDDASVTIAKSDCTVHKDLCSKHGVRGYPTLLVFVNGESSKYEGGRDLGALSDFVKGKKPAAAAA</sequence>